<gene>
    <name evidence="1" type="ORF">CWATWH0003_3656</name>
</gene>
<sequence length="68" mass="7443">MTTIIILDSTPVGLITNPKVISDKGDPLPSPLTPLFKGGNNWKSRYIQVWKSPKATASAKGYQDKLML</sequence>
<dbReference type="PATRIC" id="fig|423471.3.peg.3435"/>
<dbReference type="Proteomes" id="UP000003477">
    <property type="component" value="Unassembled WGS sequence"/>
</dbReference>
<evidence type="ECO:0000313" key="1">
    <source>
        <dbReference type="EMBL" id="EHJ11622.1"/>
    </source>
</evidence>
<dbReference type="AlphaFoldDB" id="G5J872"/>
<evidence type="ECO:0000313" key="2">
    <source>
        <dbReference type="Proteomes" id="UP000003477"/>
    </source>
</evidence>
<reference evidence="1 2" key="1">
    <citation type="journal article" date="2011" name="Front. Microbiol.">
        <title>Two Strains of Crocosphaera watsonii with Highly Conserved Genomes are Distinguished by Strain-Specific Features.</title>
        <authorList>
            <person name="Bench S.R."/>
            <person name="Ilikchyan I.N."/>
            <person name="Tripp H.J."/>
            <person name="Zehr J.P."/>
        </authorList>
    </citation>
    <scope>NUCLEOTIDE SEQUENCE [LARGE SCALE GENOMIC DNA]</scope>
    <source>
        <strain evidence="1 2">WH 0003</strain>
    </source>
</reference>
<protein>
    <submittedName>
        <fullName evidence="1">Uncharacterized protein</fullName>
    </submittedName>
</protein>
<organism evidence="1 2">
    <name type="scientific">Crocosphaera watsonii WH 0003</name>
    <dbReference type="NCBI Taxonomy" id="423471"/>
    <lineage>
        <taxon>Bacteria</taxon>
        <taxon>Bacillati</taxon>
        <taxon>Cyanobacteriota</taxon>
        <taxon>Cyanophyceae</taxon>
        <taxon>Oscillatoriophycideae</taxon>
        <taxon>Chroococcales</taxon>
        <taxon>Aphanothecaceae</taxon>
        <taxon>Crocosphaera</taxon>
    </lineage>
</organism>
<dbReference type="GeneID" id="88767173"/>
<accession>G5J872</accession>
<name>G5J872_CROWT</name>
<comment type="caution">
    <text evidence="1">The sequence shown here is derived from an EMBL/GenBank/DDBJ whole genome shotgun (WGS) entry which is preliminary data.</text>
</comment>
<dbReference type="RefSeq" id="WP_007311664.1">
    <property type="nucleotide sequence ID" value="NZ_AESD01000536.1"/>
</dbReference>
<dbReference type="EMBL" id="AESD01000536">
    <property type="protein sequence ID" value="EHJ11622.1"/>
    <property type="molecule type" value="Genomic_DNA"/>
</dbReference>
<proteinExistence type="predicted"/>